<gene>
    <name evidence="2" type="ORF">RHGRI_025471</name>
</gene>
<name>A0AAV6IP56_9ERIC</name>
<protein>
    <submittedName>
        <fullName evidence="2">Uncharacterized protein</fullName>
    </submittedName>
</protein>
<reference evidence="2" key="1">
    <citation type="submission" date="2020-08" db="EMBL/GenBank/DDBJ databases">
        <title>Plant Genome Project.</title>
        <authorList>
            <person name="Zhang R.-G."/>
        </authorList>
    </citation>
    <scope>NUCLEOTIDE SEQUENCE</scope>
    <source>
        <strain evidence="2">WSP0</strain>
        <tissue evidence="2">Leaf</tissue>
    </source>
</reference>
<feature type="region of interest" description="Disordered" evidence="1">
    <location>
        <begin position="39"/>
        <end position="82"/>
    </location>
</feature>
<keyword evidence="3" id="KW-1185">Reference proteome</keyword>
<evidence type="ECO:0000313" key="3">
    <source>
        <dbReference type="Proteomes" id="UP000823749"/>
    </source>
</evidence>
<sequence length="297" mass="33321">MGREGEGQNGGGGGAGDVAGEFIKWTTAVMEDLVVVQRRREERTGRERRGKERTPLSLSLLDDRRRHSSGDISRSKTQKGAKVVDADQLKKFPIQPKKFPFHCSPIAIVTHPSPIARRPSVIDPTLRPPLRRSQLNRPVPKTKLNAKKKLRPKAEISNPKRSALWKQACFIPLHQSPDVRKSPWTATAKSQNPCKCKRQNSALILEAARRITQNQSKPKTQIKNGGFGLFRSLMKRLRGKSKTRSRKHEIGGKAGLRRAISRWVLGVLVRIIVVAGVKAELPFRLVMFIDSVQCFDL</sequence>
<dbReference type="EMBL" id="JACTNZ010000009">
    <property type="protein sequence ID" value="KAG5530531.1"/>
    <property type="molecule type" value="Genomic_DNA"/>
</dbReference>
<proteinExistence type="predicted"/>
<accession>A0AAV6IP56</accession>
<dbReference type="Proteomes" id="UP000823749">
    <property type="component" value="Chromosome 9"/>
</dbReference>
<evidence type="ECO:0000256" key="1">
    <source>
        <dbReference type="SAM" id="MobiDB-lite"/>
    </source>
</evidence>
<comment type="caution">
    <text evidence="2">The sequence shown here is derived from an EMBL/GenBank/DDBJ whole genome shotgun (WGS) entry which is preliminary data.</text>
</comment>
<evidence type="ECO:0000313" key="2">
    <source>
        <dbReference type="EMBL" id="KAG5530531.1"/>
    </source>
</evidence>
<dbReference type="AlphaFoldDB" id="A0AAV6IP56"/>
<organism evidence="2 3">
    <name type="scientific">Rhododendron griersonianum</name>
    <dbReference type="NCBI Taxonomy" id="479676"/>
    <lineage>
        <taxon>Eukaryota</taxon>
        <taxon>Viridiplantae</taxon>
        <taxon>Streptophyta</taxon>
        <taxon>Embryophyta</taxon>
        <taxon>Tracheophyta</taxon>
        <taxon>Spermatophyta</taxon>
        <taxon>Magnoliopsida</taxon>
        <taxon>eudicotyledons</taxon>
        <taxon>Gunneridae</taxon>
        <taxon>Pentapetalae</taxon>
        <taxon>asterids</taxon>
        <taxon>Ericales</taxon>
        <taxon>Ericaceae</taxon>
        <taxon>Ericoideae</taxon>
        <taxon>Rhodoreae</taxon>
        <taxon>Rhododendron</taxon>
    </lineage>
</organism>
<feature type="compositionally biased region" description="Basic and acidic residues" evidence="1">
    <location>
        <begin position="39"/>
        <end position="54"/>
    </location>
</feature>